<dbReference type="Proteomes" id="UP000431901">
    <property type="component" value="Unassembled WGS sequence"/>
</dbReference>
<dbReference type="SUPFAM" id="SSF56762">
    <property type="entry name" value="HydB/Nqo4-like"/>
    <property type="match status" value="1"/>
</dbReference>
<name>A0A6I4WBY6_9ACTN</name>
<dbReference type="OrthoDB" id="3196856at2"/>
<organism evidence="3 4">
    <name type="scientific">Actinomadura rayongensis</name>
    <dbReference type="NCBI Taxonomy" id="1429076"/>
    <lineage>
        <taxon>Bacteria</taxon>
        <taxon>Bacillati</taxon>
        <taxon>Actinomycetota</taxon>
        <taxon>Actinomycetes</taxon>
        <taxon>Streptosporangiales</taxon>
        <taxon>Thermomonosporaceae</taxon>
        <taxon>Actinomadura</taxon>
    </lineage>
</organism>
<gene>
    <name evidence="3" type="ORF">GQ466_09395</name>
</gene>
<dbReference type="GO" id="GO:0051287">
    <property type="term" value="F:NAD binding"/>
    <property type="evidence" value="ECO:0007669"/>
    <property type="project" value="InterPro"/>
</dbReference>
<accession>A0A6I4WBY6</accession>
<dbReference type="InterPro" id="IPR001135">
    <property type="entry name" value="NADH_Q_OxRdtase_suD"/>
</dbReference>
<keyword evidence="1" id="KW-0560">Oxidoreductase</keyword>
<protein>
    <submittedName>
        <fullName evidence="3">Formate hydrogenase</fullName>
    </submittedName>
</protein>
<dbReference type="PANTHER" id="PTHR43485">
    <property type="entry name" value="HYDROGENASE-4 COMPONENT G"/>
    <property type="match status" value="1"/>
</dbReference>
<keyword evidence="4" id="KW-1185">Reference proteome</keyword>
<dbReference type="InterPro" id="IPR052197">
    <property type="entry name" value="ComplexI_49kDa-like"/>
</dbReference>
<comment type="caution">
    <text evidence="3">The sequence shown here is derived from an EMBL/GenBank/DDBJ whole genome shotgun (WGS) entry which is preliminary data.</text>
</comment>
<proteinExistence type="predicted"/>
<evidence type="ECO:0000259" key="2">
    <source>
        <dbReference type="Pfam" id="PF00346"/>
    </source>
</evidence>
<dbReference type="GO" id="GO:0048038">
    <property type="term" value="F:quinone binding"/>
    <property type="evidence" value="ECO:0007669"/>
    <property type="project" value="InterPro"/>
</dbReference>
<dbReference type="EMBL" id="WUTW01000001">
    <property type="protein sequence ID" value="MXQ64252.1"/>
    <property type="molecule type" value="Genomic_DNA"/>
</dbReference>
<dbReference type="Gene3D" id="1.10.645.10">
    <property type="entry name" value="Cytochrome-c3 Hydrogenase, chain B"/>
    <property type="match status" value="1"/>
</dbReference>
<dbReference type="GO" id="GO:0016651">
    <property type="term" value="F:oxidoreductase activity, acting on NAD(P)H"/>
    <property type="evidence" value="ECO:0007669"/>
    <property type="project" value="InterPro"/>
</dbReference>
<dbReference type="RefSeq" id="WP_161102290.1">
    <property type="nucleotide sequence ID" value="NZ_JBHLYI010000014.1"/>
</dbReference>
<dbReference type="Pfam" id="PF00346">
    <property type="entry name" value="Complex1_49kDa"/>
    <property type="match status" value="1"/>
</dbReference>
<evidence type="ECO:0000313" key="3">
    <source>
        <dbReference type="EMBL" id="MXQ64252.1"/>
    </source>
</evidence>
<dbReference type="PANTHER" id="PTHR43485:SF1">
    <property type="entry name" value="FORMATE HYDROGENLYASE SUBUNIT 5-RELATED"/>
    <property type="match status" value="1"/>
</dbReference>
<dbReference type="AlphaFoldDB" id="A0A6I4WBY6"/>
<evidence type="ECO:0000256" key="1">
    <source>
        <dbReference type="ARBA" id="ARBA00023002"/>
    </source>
</evidence>
<reference evidence="3 4" key="1">
    <citation type="submission" date="2019-12" db="EMBL/GenBank/DDBJ databases">
        <title>Nocardia macrotermitis sp. nov. and Nocardia aurantia sp. nov., isolated from the gut of the fungus growing-termite Macrotermes natalensis.</title>
        <authorList>
            <person name="Christine B."/>
            <person name="Rene B."/>
        </authorList>
    </citation>
    <scope>NUCLEOTIDE SEQUENCE [LARGE SCALE GENOMIC DNA]</scope>
    <source>
        <strain evidence="3 4">DSM 102126</strain>
    </source>
</reference>
<evidence type="ECO:0000313" key="4">
    <source>
        <dbReference type="Proteomes" id="UP000431901"/>
    </source>
</evidence>
<feature type="domain" description="NADH-quinone oxidoreductase subunit D" evidence="2">
    <location>
        <begin position="205"/>
        <end position="308"/>
    </location>
</feature>
<sequence>MSASAVPPRPSVAEVEAADLPGRAAALLADGHRLALTTVHENAAGHAVHLFTRPATADEPERRAELHVRPGGTALPASRRGRAELFHRRLPADALPLAERVVRDTAVGHALAFCLAVEDAAGVEVSPGVQRSRAVLLELERLGNHVADLGALCETAGRPNLGARFAQVHATLLRLNACVTGHPLLRGGVLLGGAVLRAVPDPRLLAAIEADVEKIADSALAQTAVAGRFTGTGQLAPAAARDLNVLGYVARASGRDVDARRDHPFTDLRPALAVATALHGDVLARFRIRVREIAASVAIVNDLTFGMNPGLTSYWPPLAPSHGPASGIGIVEGWRGTIVHRVELTPGGTLVRDTIVDPTFFNRPALPLALTGTNTSDVPLIERSFNLSNADGAL</sequence>
<dbReference type="InterPro" id="IPR029014">
    <property type="entry name" value="NiFe-Hase_large"/>
</dbReference>